<dbReference type="AlphaFoldDB" id="A0A0R1RMM2"/>
<dbReference type="OrthoDB" id="9799909at2"/>
<keyword evidence="3" id="KW-1185">Reference proteome</keyword>
<evidence type="ECO:0000259" key="1">
    <source>
        <dbReference type="SMART" id="SM00731"/>
    </source>
</evidence>
<dbReference type="eggNOG" id="COG3091">
    <property type="taxonomic scope" value="Bacteria"/>
</dbReference>
<dbReference type="RefSeq" id="WP_017262597.1">
    <property type="nucleotide sequence ID" value="NZ_AZFF01000004.1"/>
</dbReference>
<evidence type="ECO:0000313" key="3">
    <source>
        <dbReference type="Proteomes" id="UP000051999"/>
    </source>
</evidence>
<dbReference type="Pfam" id="PF10263">
    <property type="entry name" value="SprT-like"/>
    <property type="match status" value="1"/>
</dbReference>
<proteinExistence type="predicted"/>
<dbReference type="STRING" id="1114972.FD35_GL001942"/>
<gene>
    <name evidence="2" type="ORF">FD35_GL001942</name>
</gene>
<evidence type="ECO:0000313" key="2">
    <source>
        <dbReference type="EMBL" id="KRL56308.1"/>
    </source>
</evidence>
<accession>A0A0R1RMM2</accession>
<protein>
    <recommendedName>
        <fullName evidence="1">SprT-like domain-containing protein</fullName>
    </recommendedName>
</protein>
<reference evidence="2 3" key="1">
    <citation type="journal article" date="2015" name="Genome Announc.">
        <title>Expanding the biotechnology potential of lactobacilli through comparative genomics of 213 strains and associated genera.</title>
        <authorList>
            <person name="Sun Z."/>
            <person name="Harris H.M."/>
            <person name="McCann A."/>
            <person name="Guo C."/>
            <person name="Argimon S."/>
            <person name="Zhang W."/>
            <person name="Yang X."/>
            <person name="Jeffery I.B."/>
            <person name="Cooney J.C."/>
            <person name="Kagawa T.F."/>
            <person name="Liu W."/>
            <person name="Song Y."/>
            <person name="Salvetti E."/>
            <person name="Wrobel A."/>
            <person name="Rasinkangas P."/>
            <person name="Parkhill J."/>
            <person name="Rea M.C."/>
            <person name="O'Sullivan O."/>
            <person name="Ritari J."/>
            <person name="Douillard F.P."/>
            <person name="Paul Ross R."/>
            <person name="Yang R."/>
            <person name="Briner A.E."/>
            <person name="Felis G.E."/>
            <person name="de Vos W.M."/>
            <person name="Barrangou R."/>
            <person name="Klaenhammer T.R."/>
            <person name="Caufield P.W."/>
            <person name="Cui Y."/>
            <person name="Zhang H."/>
            <person name="O'Toole P.W."/>
        </authorList>
    </citation>
    <scope>NUCLEOTIDE SEQUENCE [LARGE SCALE GENOMIC DNA]</scope>
    <source>
        <strain evidence="2 3">DSM 15814</strain>
    </source>
</reference>
<name>A0A0R1RMM2_9LACO</name>
<dbReference type="EMBL" id="AZFF01000004">
    <property type="protein sequence ID" value="KRL56308.1"/>
    <property type="molecule type" value="Genomic_DNA"/>
</dbReference>
<dbReference type="InterPro" id="IPR006640">
    <property type="entry name" value="SprT-like_domain"/>
</dbReference>
<comment type="caution">
    <text evidence="2">The sequence shown here is derived from an EMBL/GenBank/DDBJ whole genome shotgun (WGS) entry which is preliminary data.</text>
</comment>
<dbReference type="GO" id="GO:0006950">
    <property type="term" value="P:response to stress"/>
    <property type="evidence" value="ECO:0007669"/>
    <property type="project" value="UniProtKB-ARBA"/>
</dbReference>
<dbReference type="Pfam" id="PF17283">
    <property type="entry name" value="Zn_ribbon_SprT"/>
    <property type="match status" value="1"/>
</dbReference>
<sequence length="161" mass="18803">MTNDELQRLVMQISTREFGKPFKHQAVFNSRLQTTGGRYHLRDHHIDINPKMLTDFGEETLEGVIKHELVHYHLSMAGLPFNHRSREFRTLLAQVGGSRFAPAPKHRQGQAVHSRSRYIYIYECEKCGQRYTRRRRINTRRFACGICGGRLNLAEAYTQES</sequence>
<dbReference type="NCBIfam" id="NF003339">
    <property type="entry name" value="PRK04351.1"/>
    <property type="match status" value="1"/>
</dbReference>
<organism evidence="2 3">
    <name type="scientific">Furfurilactobacillus rossiae DSM 15814</name>
    <dbReference type="NCBI Taxonomy" id="1114972"/>
    <lineage>
        <taxon>Bacteria</taxon>
        <taxon>Bacillati</taxon>
        <taxon>Bacillota</taxon>
        <taxon>Bacilli</taxon>
        <taxon>Lactobacillales</taxon>
        <taxon>Lactobacillaceae</taxon>
        <taxon>Furfurilactobacillus</taxon>
    </lineage>
</organism>
<dbReference type="SMART" id="SM00731">
    <property type="entry name" value="SprT"/>
    <property type="match status" value="1"/>
</dbReference>
<dbReference type="InterPro" id="IPR035240">
    <property type="entry name" value="SprT_Zn_ribbon"/>
</dbReference>
<dbReference type="PATRIC" id="fig|1114972.6.peg.1985"/>
<dbReference type="Proteomes" id="UP000051999">
    <property type="component" value="Unassembled WGS sequence"/>
</dbReference>
<feature type="domain" description="SprT-like" evidence="1">
    <location>
        <begin position="4"/>
        <end position="154"/>
    </location>
</feature>